<accession>A0A3P3YI52</accession>
<keyword evidence="1" id="KW-0496">Mitochondrion</keyword>
<reference evidence="1 2" key="1">
    <citation type="submission" date="2018-03" db="EMBL/GenBank/DDBJ databases">
        <authorList>
            <person name="Fogelqvist J."/>
        </authorList>
    </citation>
    <scope>NUCLEOTIDE SEQUENCE [LARGE SCALE GENOMIC DNA]</scope>
</reference>
<protein>
    <submittedName>
        <fullName evidence="1">Uncharacterized protein</fullName>
    </submittedName>
</protein>
<gene>
    <name evidence="1" type="ORF">PLBR_LOCUS7024</name>
</gene>
<sequence>MGPGASCLNRLTRKGKFRCWENRRVAGTTSTALNARAPRPPERQRYDRNVQAFLSTALPLGGGVRVLLIEPGIDRLRVALDLAAEQELPDVVAMLNDNASMAII</sequence>
<dbReference type="AlphaFoldDB" id="A0A3P3YI52"/>
<evidence type="ECO:0000313" key="1">
    <source>
        <dbReference type="EMBL" id="SPQ99809.1"/>
    </source>
</evidence>
<dbReference type="EMBL" id="OVEO01000012">
    <property type="protein sequence ID" value="SPQ99809.1"/>
    <property type="molecule type" value="Genomic_DNA"/>
</dbReference>
<evidence type="ECO:0000313" key="2">
    <source>
        <dbReference type="Proteomes" id="UP000290189"/>
    </source>
</evidence>
<geneLocation type="mitochondrion" evidence="1"/>
<name>A0A3P3YI52_PLABS</name>
<proteinExistence type="predicted"/>
<organism evidence="1 2">
    <name type="scientific">Plasmodiophora brassicae</name>
    <name type="common">Clubroot disease agent</name>
    <dbReference type="NCBI Taxonomy" id="37360"/>
    <lineage>
        <taxon>Eukaryota</taxon>
        <taxon>Sar</taxon>
        <taxon>Rhizaria</taxon>
        <taxon>Endomyxa</taxon>
        <taxon>Phytomyxea</taxon>
        <taxon>Plasmodiophorida</taxon>
        <taxon>Plasmodiophoridae</taxon>
        <taxon>Plasmodiophora</taxon>
    </lineage>
</organism>
<dbReference type="Proteomes" id="UP000290189">
    <property type="component" value="Unassembled WGS sequence"/>
</dbReference>